<feature type="compositionally biased region" description="Acidic residues" evidence="1">
    <location>
        <begin position="594"/>
        <end position="603"/>
    </location>
</feature>
<accession>Q7SFC1</accession>
<evidence type="ECO:0000313" key="3">
    <source>
        <dbReference type="EMBL" id="EAA35516.3"/>
    </source>
</evidence>
<feature type="compositionally biased region" description="Acidic residues" evidence="1">
    <location>
        <begin position="324"/>
        <end position="336"/>
    </location>
</feature>
<dbReference type="GO" id="GO:0031416">
    <property type="term" value="C:NatB complex"/>
    <property type="evidence" value="ECO:0000318"/>
    <property type="project" value="GO_Central"/>
</dbReference>
<organism evidence="3 4">
    <name type="scientific">Neurospora crassa (strain ATCC 24698 / 74-OR23-1A / CBS 708.71 / DSM 1257 / FGSC 987)</name>
    <dbReference type="NCBI Taxonomy" id="367110"/>
    <lineage>
        <taxon>Eukaryota</taxon>
        <taxon>Fungi</taxon>
        <taxon>Dikarya</taxon>
        <taxon>Ascomycota</taxon>
        <taxon>Pezizomycotina</taxon>
        <taxon>Sordariomycetes</taxon>
        <taxon>Sordariomycetidae</taxon>
        <taxon>Sordariales</taxon>
        <taxon>Sordariaceae</taxon>
        <taxon>Neurospora</taxon>
    </lineage>
</organism>
<proteinExistence type="predicted"/>
<dbReference type="KEGG" id="ncr:NCU00926"/>
<dbReference type="OrthoDB" id="5412288at2759"/>
<dbReference type="VEuPathDB" id="FungiDB:NCU00926"/>
<evidence type="ECO:0000256" key="1">
    <source>
        <dbReference type="SAM" id="MobiDB-lite"/>
    </source>
</evidence>
<reference evidence="3 4" key="1">
    <citation type="journal article" date="2003" name="Nature">
        <title>The genome sequence of the filamentous fungus Neurospora crassa.</title>
        <authorList>
            <person name="Galagan J.E."/>
            <person name="Calvo S.E."/>
            <person name="Borkovich K.A."/>
            <person name="Selker E.U."/>
            <person name="Read N.D."/>
            <person name="Jaffe D."/>
            <person name="FitzHugh W."/>
            <person name="Ma L.J."/>
            <person name="Smirnov S."/>
            <person name="Purcell S."/>
            <person name="Rehman B."/>
            <person name="Elkins T."/>
            <person name="Engels R."/>
            <person name="Wang S."/>
            <person name="Nielsen C.B."/>
            <person name="Butler J."/>
            <person name="Endrizzi M."/>
            <person name="Qui D."/>
            <person name="Ianakiev P."/>
            <person name="Bell-Pedersen D."/>
            <person name="Nelson M.A."/>
            <person name="Werner-Washburne M."/>
            <person name="Selitrennikoff C.P."/>
            <person name="Kinsey J.A."/>
            <person name="Braun E.L."/>
            <person name="Zelter A."/>
            <person name="Schulte U."/>
            <person name="Kothe G.O."/>
            <person name="Jedd G."/>
            <person name="Mewes W."/>
            <person name="Staben C."/>
            <person name="Marcotte E."/>
            <person name="Greenberg D."/>
            <person name="Roy A."/>
            <person name="Foley K."/>
            <person name="Naylor J."/>
            <person name="Stange-Thomann N."/>
            <person name="Barrett R."/>
            <person name="Gnerre S."/>
            <person name="Kamal M."/>
            <person name="Kamvysselis M."/>
            <person name="Mauceli E."/>
            <person name="Bielke C."/>
            <person name="Rudd S."/>
            <person name="Frishman D."/>
            <person name="Krystofova S."/>
            <person name="Rasmussen C."/>
            <person name="Metzenberg R.L."/>
            <person name="Perkins D.D."/>
            <person name="Kroken S."/>
            <person name="Cogoni C."/>
            <person name="Macino G."/>
            <person name="Catcheside D."/>
            <person name="Li W."/>
            <person name="Pratt R.J."/>
            <person name="Osmani S.A."/>
            <person name="DeSouza C.P."/>
            <person name="Glass L."/>
            <person name="Orbach M.J."/>
            <person name="Berglund J.A."/>
            <person name="Voelker R."/>
            <person name="Yarden O."/>
            <person name="Plamann M."/>
            <person name="Seiler S."/>
            <person name="Dunlap J."/>
            <person name="Radford A."/>
            <person name="Aramayo R."/>
            <person name="Natvig D.O."/>
            <person name="Alex L.A."/>
            <person name="Mannhaupt G."/>
            <person name="Ebbole D.J."/>
            <person name="Freitag M."/>
            <person name="Paulsen I."/>
            <person name="Sachs M.S."/>
            <person name="Lander E.S."/>
            <person name="Nusbaum C."/>
            <person name="Birren B."/>
        </authorList>
    </citation>
    <scope>NUCLEOTIDE SEQUENCE [LARGE SCALE GENOMIC DNA]</scope>
    <source>
        <strain evidence="4">ATCC 24698 / 74-OR23-1A / CBS 708.71 / DSM 1257 / FGSC 987</strain>
    </source>
</reference>
<feature type="region of interest" description="Disordered" evidence="1">
    <location>
        <begin position="736"/>
        <end position="776"/>
    </location>
</feature>
<feature type="region of interest" description="Disordered" evidence="1">
    <location>
        <begin position="413"/>
        <end position="490"/>
    </location>
</feature>
<feature type="region of interest" description="Disordered" evidence="1">
    <location>
        <begin position="584"/>
        <end position="645"/>
    </location>
</feature>
<keyword evidence="4" id="KW-1185">Reference proteome</keyword>
<gene>
    <name evidence="3" type="ORF">NCU00926</name>
</gene>
<feature type="region of interest" description="Disordered" evidence="1">
    <location>
        <begin position="1"/>
        <end position="44"/>
    </location>
</feature>
<dbReference type="EMBL" id="CM002236">
    <property type="protein sequence ID" value="EAA35516.3"/>
    <property type="molecule type" value="Genomic_DNA"/>
</dbReference>
<feature type="region of interest" description="Disordered" evidence="1">
    <location>
        <begin position="196"/>
        <end position="285"/>
    </location>
</feature>
<feature type="compositionally biased region" description="Low complexity" evidence="1">
    <location>
        <begin position="476"/>
        <end position="487"/>
    </location>
</feature>
<dbReference type="HOGENOM" id="CLU_017870_1_0_1"/>
<feature type="region of interest" description="Disordered" evidence="1">
    <location>
        <begin position="310"/>
        <end position="394"/>
    </location>
</feature>
<evidence type="ECO:0000259" key="2">
    <source>
        <dbReference type="Pfam" id="PF10680"/>
    </source>
</evidence>
<protein>
    <recommendedName>
        <fullName evidence="2">Rrn9 domain-containing protein</fullName>
    </recommendedName>
</protein>
<dbReference type="STRING" id="367110.Q7SFC1"/>
<feature type="domain" description="Rrn9" evidence="2">
    <location>
        <begin position="59"/>
        <end position="134"/>
    </location>
</feature>
<dbReference type="RefSeq" id="XP_964752.3">
    <property type="nucleotide sequence ID" value="XM_959659.3"/>
</dbReference>
<feature type="compositionally biased region" description="Basic and acidic residues" evidence="1">
    <location>
        <begin position="238"/>
        <end position="250"/>
    </location>
</feature>
<feature type="compositionally biased region" description="Basic and acidic residues" evidence="1">
    <location>
        <begin position="618"/>
        <end position="630"/>
    </location>
</feature>
<dbReference type="GO" id="GO:0004596">
    <property type="term" value="F:protein-N-terminal amino-acid acetyltransferase activity"/>
    <property type="evidence" value="ECO:0000318"/>
    <property type="project" value="GO_Central"/>
</dbReference>
<feature type="compositionally biased region" description="Acidic residues" evidence="1">
    <location>
        <begin position="428"/>
        <end position="438"/>
    </location>
</feature>
<accession>Q6MUS5</accession>
<dbReference type="GeneID" id="3880905"/>
<dbReference type="InterPro" id="IPR019622">
    <property type="entry name" value="Rrn9_dom"/>
</dbReference>
<feature type="compositionally biased region" description="Basic residues" evidence="1">
    <location>
        <begin position="379"/>
        <end position="389"/>
    </location>
</feature>
<dbReference type="PaxDb" id="5141-EFNCRP00000000898"/>
<dbReference type="GO" id="GO:0032956">
    <property type="term" value="P:regulation of actin cytoskeleton organization"/>
    <property type="evidence" value="ECO:0000318"/>
    <property type="project" value="GO_Central"/>
</dbReference>
<dbReference type="Proteomes" id="UP000001805">
    <property type="component" value="Chromosome 1, Linkage Group I"/>
</dbReference>
<feature type="compositionally biased region" description="Basic residues" evidence="1">
    <location>
        <begin position="463"/>
        <end position="475"/>
    </location>
</feature>
<feature type="compositionally biased region" description="Basic and acidic residues" evidence="1">
    <location>
        <begin position="741"/>
        <end position="776"/>
    </location>
</feature>
<dbReference type="Pfam" id="PF10680">
    <property type="entry name" value="RRN9"/>
    <property type="match status" value="1"/>
</dbReference>
<name>Q7SFC1_NEUCR</name>
<feature type="region of interest" description="Disordered" evidence="1">
    <location>
        <begin position="77"/>
        <end position="114"/>
    </location>
</feature>
<feature type="compositionally biased region" description="Acidic residues" evidence="1">
    <location>
        <begin position="9"/>
        <end position="21"/>
    </location>
</feature>
<dbReference type="AlphaFoldDB" id="Q7SFC1"/>
<dbReference type="InParanoid" id="Q7SFC1"/>
<feature type="compositionally biased region" description="Basic and acidic residues" evidence="1">
    <location>
        <begin position="196"/>
        <end position="212"/>
    </location>
</feature>
<evidence type="ECO:0000313" key="4">
    <source>
        <dbReference type="Proteomes" id="UP000001805"/>
    </source>
</evidence>
<sequence length="776" mass="87067">MSSHLNQEDSGDEDWDKDTEEINSIASDELHETRPNRWNGAPSTWLTFTAHERKAYQALEGLRRRDLSAHLYNAHALRTRAKRQETKEATNDQPEDEDGSQRRENEWAPSHRWTAWPLRTGEVVDDELLPRTADEHEAFTLRPPVRTYPSRNLEEEISATILRCAKEKFRSRGFPEEDDEDDHSAIHAMGERNDGVVDSIEKGDNDHHHHAESSQVLSSPPRRNDESARYSVPLSSPVKREPVSQDESSKQEGSASYTPSSSRRRPRAPTPTYIPGPSVDDDRSYKLLRPASRRILSKLDETLTILHNARVAGLRDLSESSASDTEDNDNDAETEEPDRQQQQQQQQQRTLRGRPRARSPSHSAEATASEAKSNSPRGISKRGRKRKLRIPLEGETEQEMLERVARETHKRIPSFFRSRASSSHTTDDADADADETASEAEARGPPRSYQLPSSKKKTTERPNRHRARSRSRSRSRSVTSTAALTAAQEKDRMGRVARWGLRDWRDVLGAAALAGFPQSVIARATQRCATLFGEEMAMHTLCSSSSRRVKTKIYHPGDPLPDSSEEEVDATDIALEQRRTVSRQPSLVRTFSPDVDDEQQEGEEVTKGVEAASEAGTETERARGRSESPARSRSRAKRAGTPALGGGLRVRRRSVTPAAGGDVYFCPYPECARAVEGFGRRANMHRHLKLVHGRSPPASPAGSVVGRDDQDSMDEMEGGIHLDGFLQPIKVRKGWRGGDLIQRERERGRGKTRPEYGSDVDMKLGNDETRGHDFDL</sequence>
<feature type="compositionally biased region" description="Polar residues" evidence="1">
    <location>
        <begin position="360"/>
        <end position="377"/>
    </location>
</feature>